<feature type="region of interest" description="Disordered" evidence="3">
    <location>
        <begin position="1"/>
        <end position="62"/>
    </location>
</feature>
<dbReference type="Proteomes" id="UP000436088">
    <property type="component" value="Unassembled WGS sequence"/>
</dbReference>
<evidence type="ECO:0000256" key="1">
    <source>
        <dbReference type="ARBA" id="ARBA00009656"/>
    </source>
</evidence>
<evidence type="ECO:0000313" key="5">
    <source>
        <dbReference type="Proteomes" id="UP000436088"/>
    </source>
</evidence>
<dbReference type="EMBL" id="VEPZ02001539">
    <property type="protein sequence ID" value="KAE8668993.1"/>
    <property type="molecule type" value="Genomic_DNA"/>
</dbReference>
<organism evidence="4 5">
    <name type="scientific">Hibiscus syriacus</name>
    <name type="common">Rose of Sharon</name>
    <dbReference type="NCBI Taxonomy" id="106335"/>
    <lineage>
        <taxon>Eukaryota</taxon>
        <taxon>Viridiplantae</taxon>
        <taxon>Streptophyta</taxon>
        <taxon>Embryophyta</taxon>
        <taxon>Tracheophyta</taxon>
        <taxon>Spermatophyta</taxon>
        <taxon>Magnoliopsida</taxon>
        <taxon>eudicotyledons</taxon>
        <taxon>Gunneridae</taxon>
        <taxon>Pentapetalae</taxon>
        <taxon>rosids</taxon>
        <taxon>malvids</taxon>
        <taxon>Malvales</taxon>
        <taxon>Malvaceae</taxon>
        <taxon>Malvoideae</taxon>
        <taxon>Hibiscus</taxon>
    </lineage>
</organism>
<accession>A0A6A2X2A9</accession>
<dbReference type="PANTHER" id="PTHR33403">
    <property type="entry name" value="SPR1"/>
    <property type="match status" value="1"/>
</dbReference>
<evidence type="ECO:0000313" key="4">
    <source>
        <dbReference type="EMBL" id="KAE8668993.1"/>
    </source>
</evidence>
<evidence type="ECO:0000256" key="3">
    <source>
        <dbReference type="SAM" id="MobiDB-lite"/>
    </source>
</evidence>
<dbReference type="AlphaFoldDB" id="A0A6A2X2A9"/>
<dbReference type="GO" id="GO:0043622">
    <property type="term" value="P:cortical microtubule organization"/>
    <property type="evidence" value="ECO:0007669"/>
    <property type="project" value="InterPro"/>
</dbReference>
<keyword evidence="5" id="KW-1185">Reference proteome</keyword>
<name>A0A6A2X2A9_HIBSY</name>
<dbReference type="InterPro" id="IPR039613">
    <property type="entry name" value="SPR1/2/3/4/5"/>
</dbReference>
<sequence>MGRGVSSGGGQSSLGYLFGSGESSKPAAKNSQAASTEAPAVAKPVPAAQPADITKQIPAGSTFNQGSCSPWRWIVSELPLRWGSWG</sequence>
<gene>
    <name evidence="4" type="ORF">F3Y22_tig00112264pilonHSYRG00009</name>
</gene>
<dbReference type="PANTHER" id="PTHR33403:SF31">
    <property type="entry name" value="PROTEIN SPIRAL1-LIKE 1"/>
    <property type="match status" value="1"/>
</dbReference>
<proteinExistence type="inferred from homology"/>
<feature type="compositionally biased region" description="Gly residues" evidence="3">
    <location>
        <begin position="1"/>
        <end position="12"/>
    </location>
</feature>
<comment type="similarity">
    <text evidence="1">Belongs to the SPIRAL1 family.</text>
</comment>
<protein>
    <submittedName>
        <fullName evidence="4">Protein SPIRAL1-like 1</fullName>
    </submittedName>
</protein>
<keyword evidence="2" id="KW-0493">Microtubule</keyword>
<reference evidence="4" key="1">
    <citation type="submission" date="2019-09" db="EMBL/GenBank/DDBJ databases">
        <title>Draft genome information of white flower Hibiscus syriacus.</title>
        <authorList>
            <person name="Kim Y.-M."/>
        </authorList>
    </citation>
    <scope>NUCLEOTIDE SEQUENCE [LARGE SCALE GENOMIC DNA]</scope>
    <source>
        <strain evidence="4">YM2019G1</strain>
    </source>
</reference>
<feature type="compositionally biased region" description="Low complexity" evidence="3">
    <location>
        <begin position="38"/>
        <end position="51"/>
    </location>
</feature>
<evidence type="ECO:0000256" key="2">
    <source>
        <dbReference type="ARBA" id="ARBA00022701"/>
    </source>
</evidence>
<comment type="caution">
    <text evidence="4">The sequence shown here is derived from an EMBL/GenBank/DDBJ whole genome shotgun (WGS) entry which is preliminary data.</text>
</comment>
<dbReference type="GO" id="GO:0010005">
    <property type="term" value="C:cortical microtubule, transverse to long axis"/>
    <property type="evidence" value="ECO:0007669"/>
    <property type="project" value="TreeGrafter"/>
</dbReference>